<dbReference type="HOGENOM" id="CLU_228547_0_0_1"/>
<dbReference type="EMBL" id="CM000619">
    <property type="protein sequence ID" value="EEC45525.1"/>
    <property type="molecule type" value="Genomic_DNA"/>
</dbReference>
<keyword evidence="2" id="KW-0472">Membrane</keyword>
<feature type="region of interest" description="Disordered" evidence="1">
    <location>
        <begin position="2415"/>
        <end position="2449"/>
    </location>
</feature>
<feature type="region of interest" description="Disordered" evidence="1">
    <location>
        <begin position="2234"/>
        <end position="2361"/>
    </location>
</feature>
<feature type="compositionally biased region" description="Low complexity" evidence="1">
    <location>
        <begin position="2417"/>
        <end position="2431"/>
    </location>
</feature>
<feature type="compositionally biased region" description="Basic and acidic residues" evidence="1">
    <location>
        <begin position="2306"/>
        <end position="2322"/>
    </location>
</feature>
<feature type="region of interest" description="Disordered" evidence="1">
    <location>
        <begin position="2168"/>
        <end position="2213"/>
    </location>
</feature>
<dbReference type="KEGG" id="pti:PHATRDRAFT_48348"/>
<proteinExistence type="predicted"/>
<dbReference type="GO" id="GO:0016020">
    <property type="term" value="C:membrane"/>
    <property type="evidence" value="ECO:0007669"/>
    <property type="project" value="TreeGrafter"/>
</dbReference>
<evidence type="ECO:0008006" key="5">
    <source>
        <dbReference type="Google" id="ProtNLM"/>
    </source>
</evidence>
<dbReference type="PANTHER" id="PTHR22050:SF0">
    <property type="entry name" value="TRANSMEMBRANE PROTEIN 131 HOMOLOG"/>
    <property type="match status" value="1"/>
</dbReference>
<dbReference type="RefSeq" id="XP_002182789.1">
    <property type="nucleotide sequence ID" value="XM_002182753.1"/>
</dbReference>
<dbReference type="eggNOG" id="ENOG502SEEU">
    <property type="taxonomic scope" value="Eukaryota"/>
</dbReference>
<reference evidence="3 4" key="1">
    <citation type="journal article" date="2008" name="Nature">
        <title>The Phaeodactylum genome reveals the evolutionary history of diatom genomes.</title>
        <authorList>
            <person name="Bowler C."/>
            <person name="Allen A.E."/>
            <person name="Badger J.H."/>
            <person name="Grimwood J."/>
            <person name="Jabbari K."/>
            <person name="Kuo A."/>
            <person name="Maheswari U."/>
            <person name="Martens C."/>
            <person name="Maumus F."/>
            <person name="Otillar R.P."/>
            <person name="Rayko E."/>
            <person name="Salamov A."/>
            <person name="Vandepoele K."/>
            <person name="Beszteri B."/>
            <person name="Gruber A."/>
            <person name="Heijde M."/>
            <person name="Katinka M."/>
            <person name="Mock T."/>
            <person name="Valentin K."/>
            <person name="Verret F."/>
            <person name="Berges J.A."/>
            <person name="Brownlee C."/>
            <person name="Cadoret J.P."/>
            <person name="Chiovitti A."/>
            <person name="Choi C.J."/>
            <person name="Coesel S."/>
            <person name="De Martino A."/>
            <person name="Detter J.C."/>
            <person name="Durkin C."/>
            <person name="Falciatore A."/>
            <person name="Fournet J."/>
            <person name="Haruta M."/>
            <person name="Huysman M.J."/>
            <person name="Jenkins B.D."/>
            <person name="Jiroutova K."/>
            <person name="Jorgensen R.E."/>
            <person name="Joubert Y."/>
            <person name="Kaplan A."/>
            <person name="Kroger N."/>
            <person name="Kroth P.G."/>
            <person name="La Roche J."/>
            <person name="Lindquist E."/>
            <person name="Lommer M."/>
            <person name="Martin-Jezequel V."/>
            <person name="Lopez P.J."/>
            <person name="Lucas S."/>
            <person name="Mangogna M."/>
            <person name="McGinnis K."/>
            <person name="Medlin L.K."/>
            <person name="Montsant A."/>
            <person name="Oudot-Le Secq M.P."/>
            <person name="Napoli C."/>
            <person name="Obornik M."/>
            <person name="Parker M.S."/>
            <person name="Petit J.L."/>
            <person name="Porcel B.M."/>
            <person name="Poulsen N."/>
            <person name="Robison M."/>
            <person name="Rychlewski L."/>
            <person name="Rynearson T.A."/>
            <person name="Schmutz J."/>
            <person name="Shapiro H."/>
            <person name="Siaut M."/>
            <person name="Stanley M."/>
            <person name="Sussman M.R."/>
            <person name="Taylor A.R."/>
            <person name="Vardi A."/>
            <person name="von Dassow P."/>
            <person name="Vyverman W."/>
            <person name="Willis A."/>
            <person name="Wyrwicz L.S."/>
            <person name="Rokhsar D.S."/>
            <person name="Weissenbach J."/>
            <person name="Armbrust E.V."/>
            <person name="Green B.R."/>
            <person name="Van de Peer Y."/>
            <person name="Grigoriev I.V."/>
        </authorList>
    </citation>
    <scope>NUCLEOTIDE SEQUENCE [LARGE SCALE GENOMIC DNA]</scope>
    <source>
        <strain evidence="3 4">CCAP 1055/1</strain>
    </source>
</reference>
<dbReference type="InParanoid" id="B7G6U1"/>
<organism evidence="3 4">
    <name type="scientific">Phaeodactylum tricornutum (strain CCAP 1055/1)</name>
    <dbReference type="NCBI Taxonomy" id="556484"/>
    <lineage>
        <taxon>Eukaryota</taxon>
        <taxon>Sar</taxon>
        <taxon>Stramenopiles</taxon>
        <taxon>Ochrophyta</taxon>
        <taxon>Bacillariophyta</taxon>
        <taxon>Bacillariophyceae</taxon>
        <taxon>Bacillariophycidae</taxon>
        <taxon>Naviculales</taxon>
        <taxon>Phaeodactylaceae</taxon>
        <taxon>Phaeodactylum</taxon>
    </lineage>
</organism>
<dbReference type="GeneID" id="7203808"/>
<dbReference type="Proteomes" id="UP000000759">
    <property type="component" value="Chromosome 17"/>
</dbReference>
<keyword evidence="4" id="KW-1185">Reference proteome</keyword>
<keyword evidence="2" id="KW-1133">Transmembrane helix</keyword>
<dbReference type="PaxDb" id="2850-Phatr48348"/>
<gene>
    <name evidence="3" type="ORF">PHATRDRAFT_48348</name>
</gene>
<feature type="compositionally biased region" description="Basic and acidic residues" evidence="1">
    <location>
        <begin position="2438"/>
        <end position="2448"/>
    </location>
</feature>
<feature type="compositionally biased region" description="Basic and acidic residues" evidence="1">
    <location>
        <begin position="2339"/>
        <end position="2348"/>
    </location>
</feature>
<evidence type="ECO:0000256" key="2">
    <source>
        <dbReference type="SAM" id="Phobius"/>
    </source>
</evidence>
<feature type="compositionally biased region" description="Polar residues" evidence="1">
    <location>
        <begin position="2234"/>
        <end position="2258"/>
    </location>
</feature>
<evidence type="ECO:0000256" key="1">
    <source>
        <dbReference type="SAM" id="MobiDB-lite"/>
    </source>
</evidence>
<keyword evidence="2" id="KW-0812">Transmembrane</keyword>
<dbReference type="OrthoDB" id="207296at2759"/>
<feature type="compositionally biased region" description="Basic and acidic residues" evidence="1">
    <location>
        <begin position="2259"/>
        <end position="2286"/>
    </location>
</feature>
<sequence>MMRTGRRGQRTWWRCVVWVWIAWMILTVWETTSATTTSRTTSTPTISTPTTITPTAKTSISKTVSSLSNSYLRVSMTPMLNAPSAHASLGQVQLFNVVRFKNAGPASASAKQFFAFIGRRMRSRSLCFFCCLHTQHDTEDVWIHSIRMETEETRMMEVDDGEDATLISVPTQFHLTPLPESLSLGPGQFAFFPVTLLPRFPSVKAPFQGILEDNNKYEIRSTFEVETDWGRVTIPVRATTQRTNFYDVPDMIVLQDPSDWTDNHAQHTLSEEEEEENGGGGVWKWNDVAGTAVAPSVGSCYDLHISADLVERPLQVTKLVLIKSQRLSLSVRNASADSQSRTLLRSGTLPLQVPAYGNAHYVVTVCVHEEPIPVDTDHDIGLDETWMWYDDDEVLGVLQMETTEEIFYITVRKALSPAEHSMTVEYVESKENIQKDDELVTLGPQSVLTPIPSRMDFSFISPETLVIEQTLRVYTTVGSPVMRLMRAAVALDANDKGRETQYGVRVEIRPHSSADREAINLPDELEGMMLQETLTLQVFLDWSQLRKKLAEDGSDSVSFTGQAVIMGTTSDHDYTTWNKMVKENPQIDSDLKLEVPLTTQVRLGKMGFHIETSTHPLSPLISTKVWDEEDATETLSMAFFPKSPVDFRPLQNDGLLDMEQLVLLDHLDHRLRVFSNVPLVQISRIDIVMSESAPLQNMSESLCHRFEVSIPRKMKHVPPLSVNNVTDLGPVLLRYRFPSETDRSKSVPLSFNEMLPTYCQLSVITEPDTGLHLLPLIIYPGQLDVSASPYRSEIMADGLEEHPEDDNAIWNRVIVGYEQLLNWFQNTKAGLSLRSVLDASLDSRKHPERDGVLLGRYLYRLAQKSVDLKNSKLRPMLIKAGAIPHGQVETLPLYLTNHNPVPIKITIDVREVEGMSITLGRDGCSRRGDGNSIVDFFPHKPRSRVIRGKKVPEPRLRDGPLAGQPVNALRQFLLSDRATKLFFERFPYRDAVTLSDMATTKHSILRELFKATASVNFHSTASFEYSFKNTTSRCDASVNPPLYGSFVSRLQGRRMPGPIIISNDGRTLRCLPVCWDMAMETETVRGRGSGPELVQLPPGGVARFDIRVRSPPRNVLESDITQFLATGLVLSTDHGEVLPILVSFAALQGTLEVSRLSVPSTNNSAILHREGVIQVPIGLFAKQSTDTPSPVRLLSRGKRSSHHLDSDFVMPQESPADERTIPLFMRSTFNRDLKVVEISSCNPWFKVTLVNNTHEENADSFLGVNVGAISSVVPCQRALNIATGEFPSFFRCVLSWLDEWRQLQPRGCGVLALDRTDTASRRNEGRERLEEGGGMKRAVQAFNRALHVTEYFHNVGAHEVVPTNFSNVYKSGKRYSDGLVSEAMIDAVSGAWNAWKAISKSGVRSLSTSLRAVVEYNTSDYELSPLELAAKGGRLGKNRLAVALRNLTIETILDVPRLFDERRAGKFGRYAPSSNDDAAASIFEFPPLLVGEVSSLHLPLKNPTGVPVRVRLAVFGERKRRTEPLLGDIDRELFYQTRSSYISDQPSPYVQTGVVLSQQENTTAKNPWWEASRGFFAATFYGHVIHSYQNLTLRSGRGAYISIHNPGLLASSAFLVGCGSRCGIKGDVPAHVALLLSKSPIGASSGFGERLLGRKRFPLVEANRSNDEDGESVSEQGLLQPFALSFSSLDEIVIPPYGEAELGPIFFRPPNKVDRLSRALEKSLGHPNKVFESMLFLENSLTGLERVQLRGEALWEKIAFLDLTPVNSVDDFGDLEMRYGRSTLMFEGTSRKATAAQSNVKGFVIRNDGDTAASFENIFFSDVHSLLRDDQQFKAKCGLANFRLLECGEQKVESENFRLLPGENKTFYIEYRPTCRRQKNYIALNFMYDRRSEGHSSSEEQQSIPSISDTLQHRNYFRPSREVVFLGYEMSKKQFSNCMVFRSNIYGEKATDVGDLVTVKVNGNLHLYGNENGNILLRIALCFGRWMTIAGIISTTIFQCVRKIKKREQNAGRFFYIISRKGCKVEKRLVDGSNWYPAFRCLTRSDPTSSDLQALGREQIRHVVLARYRSSGILLPQCFNTAGIFDRERQSDNPQTEKVKLNAGGERMRTLSDAIFRRFDIHSTFGLFPVEVGWRTALARGIIDASSFPSLAIFSVREQLLLQRSRGSPLSLQDNDDDENGVENAQSSEDDSSALESFHVSNGDSTDFGKDTGSVDLNLPSDFRRSPIVFKTVSSRANQIPPQSDRSIASSIDGNFTDNEAHSFDKTNTERRENDSKGSVRKDYRIPNDSVVCPDQMKSMSQPNEVQEKRTSNSGRSSKDGQRINAAQIGISSVTPEENAFHSKECHHQQKATLPPELTQGRKPERLLTHEYPNVHPSAGSPSGVGKTGKVVFRQPAKLDPPPGFEANQTLHSYDVSSATASESPQSSRSTNHAPVRVPREHSQHESSDTIIGSLLEESSASANHFRRNGKSVSSFNLNDHNALATAQSRREPLYSLSEKPETGGFDVMDFLDGILSERDQQEELDVQQTLLDPLSSVGMKIAPVLSNPWAAGDNHRSRAAAYGIAFDDENEKSNEYDSSANFPLLTPAMLAQEMEEESVDPRVSFYANLLGE</sequence>
<reference evidence="4" key="2">
    <citation type="submission" date="2008-08" db="EMBL/GenBank/DDBJ databases">
        <authorList>
            <consortium name="Diatom Consortium"/>
            <person name="Grigoriev I."/>
            <person name="Grimwood J."/>
            <person name="Kuo A."/>
            <person name="Otillar R.P."/>
            <person name="Salamov A."/>
            <person name="Detter J.C."/>
            <person name="Lindquist E."/>
            <person name="Shapiro H."/>
            <person name="Lucas S."/>
            <person name="Glavina del Rio T."/>
            <person name="Pitluck S."/>
            <person name="Rokhsar D."/>
            <person name="Bowler C."/>
        </authorList>
    </citation>
    <scope>GENOME REANNOTATION</scope>
    <source>
        <strain evidence="4">CCAP 1055/1</strain>
    </source>
</reference>
<accession>B7G6U1</accession>
<evidence type="ECO:0000313" key="4">
    <source>
        <dbReference type="Proteomes" id="UP000000759"/>
    </source>
</evidence>
<feature type="region of interest" description="Disordered" evidence="1">
    <location>
        <begin position="262"/>
        <end position="281"/>
    </location>
</feature>
<protein>
    <recommendedName>
        <fullName evidence="5">Transmembrane protein</fullName>
    </recommendedName>
</protein>
<dbReference type="InterPro" id="IPR039877">
    <property type="entry name" value="TMEM131-like"/>
</dbReference>
<feature type="transmembrane region" description="Helical" evidence="2">
    <location>
        <begin position="12"/>
        <end position="29"/>
    </location>
</feature>
<dbReference type="PANTHER" id="PTHR22050">
    <property type="entry name" value="RW1 PROTEIN HOMOLOG"/>
    <property type="match status" value="1"/>
</dbReference>
<name>B7G6U1_PHATC</name>
<evidence type="ECO:0000313" key="3">
    <source>
        <dbReference type="EMBL" id="EEC45525.1"/>
    </source>
</evidence>